<dbReference type="RefSeq" id="WP_004087491.1">
    <property type="nucleotide sequence ID" value="NZ_CP006696.1"/>
</dbReference>
<keyword evidence="6" id="KW-0862">Zinc</keyword>
<keyword evidence="3" id="KW-0479">Metal-binding</keyword>
<dbReference type="PANTHER" id="PTHR12147">
    <property type="entry name" value="METALLOPEPTIDASE M28 FAMILY MEMBER"/>
    <property type="match status" value="1"/>
</dbReference>
<dbReference type="PANTHER" id="PTHR12147:SF56">
    <property type="entry name" value="AMINOPEPTIDASE YDR415C-RELATED"/>
    <property type="match status" value="1"/>
</dbReference>
<reference evidence="8 9" key="1">
    <citation type="submission" date="2013-08" db="EMBL/GenBank/DDBJ databases">
        <authorList>
            <person name="Stouthamer R."/>
            <person name="Nunney L."/>
        </authorList>
    </citation>
    <scope>NUCLEOTIDE SEQUENCE [LARGE SCALE GENOMIC DNA]</scope>
    <source>
        <strain evidence="9">ann-1</strain>
    </source>
</reference>
<dbReference type="PROSITE" id="PS51257">
    <property type="entry name" value="PROKAR_LIPOPROTEIN"/>
    <property type="match status" value="1"/>
</dbReference>
<sequence>MPRTFLLSLTVCTGLVSCQRTPAPPPPPTAEVTTVPTHSHVFSAEITSADVAELLKSFTSKVSEDSAPNSNGEEKTINYLRDQMLRIGLQPGNGDSWFQTVPMIETITDPTSTPALHTADQSHALTFGRDILLGTRTAQPTVKLHNSELVFVGYGVDAPEQQWNDYANQNWKGKTVVILIKTPNFHNGNAKLASAKRMTYYGYWTYKFEEAARKGAAAALIVHDNMATTYHWDALQKYWSGPRYDLPNADDSESRLQVQGWISQQTAHQLFANAGLDLNNVYRDASKRGFKPISLKANWSVDLKSTITQKTSHNVIGVLPGSQQADEAVIYTTHWDHLDTQTDNISNNHTQIAGNAIGVAGMLEIADAYTHQRPRPERSVVFLATAFKASDMPGSKYYVQHPSFPLDKIAGVINLDTMSVTNRTRDLTVIGFGSSQLEDILKPVAALQGRTLHGETSTQNDTYFRSGHINFAKAGVPALYIHRGESLRNNSTVTGGHTINQNDAQQRYQPNNIDNQATWTLDGTVDDLQALYEVGRALTISGQWPNWYEGQPFKATRDRMMATKPTLMSNTAEQ</sequence>
<dbReference type="Gene3D" id="3.40.630.10">
    <property type="entry name" value="Zn peptidases"/>
    <property type="match status" value="1"/>
</dbReference>
<protein>
    <submittedName>
        <fullName evidence="8">Aminopeptidase</fullName>
    </submittedName>
</protein>
<organism evidence="8 9">
    <name type="scientific">Xylella fastidiosa subsp. sandyi Ann-1</name>
    <dbReference type="NCBI Taxonomy" id="155920"/>
    <lineage>
        <taxon>Bacteria</taxon>
        <taxon>Pseudomonadati</taxon>
        <taxon>Pseudomonadota</taxon>
        <taxon>Gammaproteobacteria</taxon>
        <taxon>Lysobacterales</taxon>
        <taxon>Lysobacteraceae</taxon>
        <taxon>Xylella</taxon>
    </lineage>
</organism>
<evidence type="ECO:0000256" key="1">
    <source>
        <dbReference type="ARBA" id="ARBA00022438"/>
    </source>
</evidence>
<name>A0A060H1J1_XYLFS</name>
<evidence type="ECO:0000313" key="9">
    <source>
        <dbReference type="Proteomes" id="UP000027215"/>
    </source>
</evidence>
<dbReference type="EMBL" id="CP006696">
    <property type="protein sequence ID" value="AIC09170.1"/>
    <property type="molecule type" value="Genomic_DNA"/>
</dbReference>
<dbReference type="Proteomes" id="UP000027215">
    <property type="component" value="Chromosome"/>
</dbReference>
<proteinExistence type="predicted"/>
<evidence type="ECO:0000256" key="4">
    <source>
        <dbReference type="ARBA" id="ARBA00022729"/>
    </source>
</evidence>
<dbReference type="GO" id="GO:0004177">
    <property type="term" value="F:aminopeptidase activity"/>
    <property type="evidence" value="ECO:0007669"/>
    <property type="project" value="UniProtKB-KW"/>
</dbReference>
<evidence type="ECO:0000259" key="7">
    <source>
        <dbReference type="Pfam" id="PF04389"/>
    </source>
</evidence>
<dbReference type="AlphaFoldDB" id="A0A060H1J1"/>
<dbReference type="Pfam" id="PF04389">
    <property type="entry name" value="Peptidase_M28"/>
    <property type="match status" value="1"/>
</dbReference>
<evidence type="ECO:0000256" key="3">
    <source>
        <dbReference type="ARBA" id="ARBA00022723"/>
    </source>
</evidence>
<keyword evidence="4" id="KW-0732">Signal</keyword>
<dbReference type="GO" id="GO:0006508">
    <property type="term" value="P:proteolysis"/>
    <property type="evidence" value="ECO:0007669"/>
    <property type="project" value="UniProtKB-KW"/>
</dbReference>
<evidence type="ECO:0000256" key="2">
    <source>
        <dbReference type="ARBA" id="ARBA00022670"/>
    </source>
</evidence>
<feature type="domain" description="Peptidase M28" evidence="7">
    <location>
        <begin position="314"/>
        <end position="506"/>
    </location>
</feature>
<evidence type="ECO:0000256" key="6">
    <source>
        <dbReference type="ARBA" id="ARBA00022833"/>
    </source>
</evidence>
<dbReference type="GeneID" id="93905922"/>
<dbReference type="SUPFAM" id="SSF53187">
    <property type="entry name" value="Zn-dependent exopeptidases"/>
    <property type="match status" value="1"/>
</dbReference>
<keyword evidence="5" id="KW-0378">Hydrolase</keyword>
<dbReference type="GO" id="GO:0046872">
    <property type="term" value="F:metal ion binding"/>
    <property type="evidence" value="ECO:0007669"/>
    <property type="project" value="UniProtKB-KW"/>
</dbReference>
<dbReference type="HOGENOM" id="CLU_019932_2_1_6"/>
<evidence type="ECO:0000313" key="8">
    <source>
        <dbReference type="EMBL" id="AIC09170.1"/>
    </source>
</evidence>
<gene>
    <name evidence="8" type="ORF">D934_00495</name>
</gene>
<dbReference type="PATRIC" id="fig|155920.8.peg.126"/>
<dbReference type="InterPro" id="IPR007484">
    <property type="entry name" value="Peptidase_M28"/>
</dbReference>
<keyword evidence="2" id="KW-0645">Protease</keyword>
<keyword evidence="1 8" id="KW-0031">Aminopeptidase</keyword>
<dbReference type="KEGG" id="xfs:D934_00495"/>
<dbReference type="InterPro" id="IPR045175">
    <property type="entry name" value="M28_fam"/>
</dbReference>
<accession>A0A060H1J1</accession>
<dbReference type="GO" id="GO:0008235">
    <property type="term" value="F:metalloexopeptidase activity"/>
    <property type="evidence" value="ECO:0007669"/>
    <property type="project" value="InterPro"/>
</dbReference>
<evidence type="ECO:0000256" key="5">
    <source>
        <dbReference type="ARBA" id="ARBA00022801"/>
    </source>
</evidence>